<name>A0A1Y1CQQ4_9BACT</name>
<evidence type="ECO:0000259" key="8">
    <source>
        <dbReference type="Pfam" id="PF03458"/>
    </source>
</evidence>
<keyword evidence="6 7" id="KW-0472">Membrane</keyword>
<dbReference type="OrthoDB" id="9791874at2"/>
<keyword evidence="4 7" id="KW-0812">Transmembrane</keyword>
<accession>A0A1Y1CQQ4</accession>
<protein>
    <recommendedName>
        <fullName evidence="8">Glycine transporter domain-containing protein</fullName>
    </recommendedName>
</protein>
<dbReference type="PANTHER" id="PTHR30506:SF3">
    <property type="entry name" value="UPF0126 INNER MEMBRANE PROTEIN YADS-RELATED"/>
    <property type="match status" value="1"/>
</dbReference>
<evidence type="ECO:0000256" key="4">
    <source>
        <dbReference type="ARBA" id="ARBA00022692"/>
    </source>
</evidence>
<dbReference type="Proteomes" id="UP000218267">
    <property type="component" value="Chromosome"/>
</dbReference>
<reference evidence="10" key="2">
    <citation type="journal article" date="2020" name="Antonie Van Leeuwenhoek">
        <title>Labilibaculum antarcticum sp. nov., a novel facultative anaerobic, psychrotorelant bacterium isolated from marine sediment of Antarctica.</title>
        <authorList>
            <person name="Watanabe M."/>
            <person name="Kojima H."/>
            <person name="Fukui M."/>
        </authorList>
    </citation>
    <scope>NUCLEOTIDE SEQUENCE [LARGE SCALE GENOMIC DNA]</scope>
    <source>
        <strain evidence="10">SPP2</strain>
    </source>
</reference>
<feature type="transmembrane region" description="Helical" evidence="7">
    <location>
        <begin position="173"/>
        <end position="192"/>
    </location>
</feature>
<dbReference type="PANTHER" id="PTHR30506">
    <property type="entry name" value="INNER MEMBRANE PROTEIN"/>
    <property type="match status" value="1"/>
</dbReference>
<dbReference type="GO" id="GO:0005886">
    <property type="term" value="C:plasma membrane"/>
    <property type="evidence" value="ECO:0007669"/>
    <property type="project" value="UniProtKB-SubCell"/>
</dbReference>
<dbReference type="RefSeq" id="WP_096432430.1">
    <property type="nucleotide sequence ID" value="NZ_AP018042.1"/>
</dbReference>
<evidence type="ECO:0000313" key="10">
    <source>
        <dbReference type="Proteomes" id="UP000218267"/>
    </source>
</evidence>
<keyword evidence="5 7" id="KW-1133">Transmembrane helix</keyword>
<evidence type="ECO:0000313" key="9">
    <source>
        <dbReference type="EMBL" id="BAX82272.1"/>
    </source>
</evidence>
<reference evidence="9 10" key="1">
    <citation type="journal article" date="2018" name="Mar. Genomics">
        <title>Complete genome sequence of Marinifilaceae bacterium strain SPP2, isolated from the Antarctic marine sediment.</title>
        <authorList>
            <person name="Watanabe M."/>
            <person name="Kojima H."/>
            <person name="Fukui M."/>
        </authorList>
    </citation>
    <scope>NUCLEOTIDE SEQUENCE [LARGE SCALE GENOMIC DNA]</scope>
    <source>
        <strain evidence="9 10">SPP2</strain>
    </source>
</reference>
<feature type="domain" description="Glycine transporter" evidence="8">
    <location>
        <begin position="92"/>
        <end position="164"/>
    </location>
</feature>
<evidence type="ECO:0000256" key="2">
    <source>
        <dbReference type="ARBA" id="ARBA00008193"/>
    </source>
</evidence>
<feature type="transmembrane region" description="Helical" evidence="7">
    <location>
        <begin position="117"/>
        <end position="137"/>
    </location>
</feature>
<dbReference type="Pfam" id="PF03458">
    <property type="entry name" value="Gly_transporter"/>
    <property type="match status" value="2"/>
</dbReference>
<comment type="subcellular location">
    <subcellularLocation>
        <location evidence="1">Cell membrane</location>
        <topology evidence="1">Multi-pass membrane protein</topology>
    </subcellularLocation>
</comment>
<dbReference type="AlphaFoldDB" id="A0A1Y1CQQ4"/>
<evidence type="ECO:0000256" key="7">
    <source>
        <dbReference type="SAM" id="Phobius"/>
    </source>
</evidence>
<dbReference type="InterPro" id="IPR005115">
    <property type="entry name" value="Gly_transporter"/>
</dbReference>
<keyword evidence="3" id="KW-1003">Cell membrane</keyword>
<evidence type="ECO:0000256" key="1">
    <source>
        <dbReference type="ARBA" id="ARBA00004651"/>
    </source>
</evidence>
<evidence type="ECO:0000256" key="5">
    <source>
        <dbReference type="ARBA" id="ARBA00022989"/>
    </source>
</evidence>
<feature type="transmembrane region" description="Helical" evidence="7">
    <location>
        <begin position="149"/>
        <end position="167"/>
    </location>
</feature>
<sequence length="201" mass="22079">MTILYELDLLGTLVFTISGTLSAANKKLDLFGAYFTGFITAIGGGTLRDVILGNFPVGWISDINYLIVISTGVALTFLFKRYIMTLKRTLFLFDTIGIGVFTIIGIEKSLSMGIHPFLSIIMGLFSAVMGGVIRDTLCNDIPLIFRKEIYATACLVGGVLFITLNFLGVEPSLNQFITIACIIIIRIICIRFKVSLPVLKY</sequence>
<feature type="transmembrane region" description="Helical" evidence="7">
    <location>
        <begin position="91"/>
        <end position="111"/>
    </location>
</feature>
<keyword evidence="10" id="KW-1185">Reference proteome</keyword>
<evidence type="ECO:0000256" key="6">
    <source>
        <dbReference type="ARBA" id="ARBA00023136"/>
    </source>
</evidence>
<dbReference type="EMBL" id="AP018042">
    <property type="protein sequence ID" value="BAX82272.1"/>
    <property type="molecule type" value="Genomic_DNA"/>
</dbReference>
<evidence type="ECO:0000256" key="3">
    <source>
        <dbReference type="ARBA" id="ARBA00022475"/>
    </source>
</evidence>
<feature type="transmembrane region" description="Helical" evidence="7">
    <location>
        <begin position="28"/>
        <end position="47"/>
    </location>
</feature>
<proteinExistence type="inferred from homology"/>
<gene>
    <name evidence="9" type="ORF">ALGA_3980</name>
</gene>
<organism evidence="9 10">
    <name type="scientific">Labilibaculum antarcticum</name>
    <dbReference type="NCBI Taxonomy" id="1717717"/>
    <lineage>
        <taxon>Bacteria</taxon>
        <taxon>Pseudomonadati</taxon>
        <taxon>Bacteroidota</taxon>
        <taxon>Bacteroidia</taxon>
        <taxon>Marinilabiliales</taxon>
        <taxon>Marinifilaceae</taxon>
        <taxon>Labilibaculum</taxon>
    </lineage>
</organism>
<feature type="transmembrane region" description="Helical" evidence="7">
    <location>
        <begin position="59"/>
        <end position="79"/>
    </location>
</feature>
<dbReference type="KEGG" id="mbas:ALGA_3980"/>
<feature type="domain" description="Glycine transporter" evidence="8">
    <location>
        <begin position="7"/>
        <end position="80"/>
    </location>
</feature>
<comment type="similarity">
    <text evidence="2">Belongs to the UPF0126 family.</text>
</comment>